<gene>
    <name evidence="3" type="ORF">RMAR00112_LOCUS18107</name>
</gene>
<evidence type="ECO:0000256" key="2">
    <source>
        <dbReference type="SAM" id="MobiDB-lite"/>
    </source>
</evidence>
<feature type="compositionally biased region" description="Basic residues" evidence="2">
    <location>
        <begin position="159"/>
        <end position="171"/>
    </location>
</feature>
<feature type="region of interest" description="Disordered" evidence="2">
    <location>
        <begin position="1"/>
        <end position="59"/>
    </location>
</feature>
<dbReference type="EMBL" id="HBHW01023602">
    <property type="protein sequence ID" value="CAE0050108.1"/>
    <property type="molecule type" value="Transcribed_RNA"/>
</dbReference>
<feature type="region of interest" description="Disordered" evidence="2">
    <location>
        <begin position="97"/>
        <end position="233"/>
    </location>
</feature>
<dbReference type="InterPro" id="IPR000956">
    <property type="entry name" value="Stathmin_fam"/>
</dbReference>
<feature type="compositionally biased region" description="Basic and acidic residues" evidence="2">
    <location>
        <begin position="36"/>
        <end position="59"/>
    </location>
</feature>
<organism evidence="3">
    <name type="scientific">Rhodosorus marinus</name>
    <dbReference type="NCBI Taxonomy" id="101924"/>
    <lineage>
        <taxon>Eukaryota</taxon>
        <taxon>Rhodophyta</taxon>
        <taxon>Stylonematophyceae</taxon>
        <taxon>Stylonematales</taxon>
        <taxon>Stylonemataceae</taxon>
        <taxon>Rhodosorus</taxon>
    </lineage>
</organism>
<comment type="similarity">
    <text evidence="1">Belongs to the TCP11 family.</text>
</comment>
<feature type="compositionally biased region" description="Basic and acidic residues" evidence="2">
    <location>
        <begin position="125"/>
        <end position="152"/>
    </location>
</feature>
<dbReference type="Pfam" id="PF05794">
    <property type="entry name" value="Tcp11"/>
    <property type="match status" value="1"/>
</dbReference>
<name>A0A7S3EF07_9RHOD</name>
<sequence>MVPWENNTVTVSVNSSPTASPPKCLTTPSPSKRALTRKDISTKIDAATERRKSYSMQKSERCRLHVQRVRDVSRASKEGFNVLLEMRRAELERSLDEASKRRMDMQGGLAQEKEGEDLLIGSPRKGSEDSEEKPKRRGKRPSDEFRSEDESHSSAAPKRIAKQYSPRRRLFHEHPTATPVKFSPAKSNSSGGSVNNEENASRTACKAQRKLFSDPPAVVSADDSNRDADITGEPMDAEGAEFARLAAVRIFLNSSGVGSRTVQEFDHMTTTLRSKKTILNALRTLRVLECKNDDGITPAAARVLLSAFMVSRFSEHVLDPRRDALDMNVLRCSRWMICALYHGKTLDSIRRAWTVWSACFTEWKSRDAEKIIRAMIQDAVATEALRDSIIAKHMSEEEYQQWNVELDGKLQKIQEAVKRIGGDAAVARLQSAVSGAKLSLNEGLVHEMMLDVNGLVEKLDNGKSREREFQELERTLRDELGSQPTLFASMRKIEGEIKNDLETISGQVVNIEPIRSIHDIDKLQQLVREASAYIKTLHEPIEDSNIDMWLSGALEEIAFNPATVVMGLRRKVFQLRQRVSKANILALAPTIQINGVQYESSRFQEKLKNGEIDPELPNTKQWLASCIPSMSSIDEQGIRRGKHSSCERFLKHCIVEVVDSSDSFALSPVPEVLRLDVERIVGLQNDIQRATLLACLHHLCQGFIRRKTGHLTDSAVSSINLDGVAQKLKAIEFGEVTEVEQALVQCVSSSLESVQMSLSDSENQLVRDWVRASVRDGNALYGVLRRRLATRFREAVMSGGGGGELRIQELEACGFRRPGGGAEVATGVIRSATALVRHTWAVHSSRLRDTMNVVVSDMVTTTCTQYKCCHSKPNP</sequence>
<dbReference type="InterPro" id="IPR008862">
    <property type="entry name" value="Tcp11"/>
</dbReference>
<evidence type="ECO:0000313" key="3">
    <source>
        <dbReference type="EMBL" id="CAE0050108.1"/>
    </source>
</evidence>
<dbReference type="AlphaFoldDB" id="A0A7S3EF07"/>
<accession>A0A7S3EF07</accession>
<protein>
    <submittedName>
        <fullName evidence="3">Uncharacterized protein</fullName>
    </submittedName>
</protein>
<reference evidence="3" key="1">
    <citation type="submission" date="2021-01" db="EMBL/GenBank/DDBJ databases">
        <authorList>
            <person name="Corre E."/>
            <person name="Pelletier E."/>
            <person name="Niang G."/>
            <person name="Scheremetjew M."/>
            <person name="Finn R."/>
            <person name="Kale V."/>
            <person name="Holt S."/>
            <person name="Cochrane G."/>
            <person name="Meng A."/>
            <person name="Brown T."/>
            <person name="Cohen L."/>
        </authorList>
    </citation>
    <scope>NUCLEOTIDE SEQUENCE</scope>
    <source>
        <strain evidence="3">CCMP 769</strain>
    </source>
</reference>
<dbReference type="GO" id="GO:0007165">
    <property type="term" value="P:signal transduction"/>
    <property type="evidence" value="ECO:0007669"/>
    <property type="project" value="TreeGrafter"/>
</dbReference>
<proteinExistence type="inferred from homology"/>
<evidence type="ECO:0000256" key="1">
    <source>
        <dbReference type="ARBA" id="ARBA00010954"/>
    </source>
</evidence>
<feature type="compositionally biased region" description="Polar residues" evidence="2">
    <location>
        <begin position="1"/>
        <end position="18"/>
    </location>
</feature>
<dbReference type="PANTHER" id="PTHR12832">
    <property type="entry name" value="TESTIS-SPECIFIC PROTEIN PBS13 T-COMPLEX 11"/>
    <property type="match status" value="1"/>
</dbReference>
<dbReference type="Pfam" id="PF00836">
    <property type="entry name" value="Stathmin"/>
    <property type="match status" value="1"/>
</dbReference>
<feature type="compositionally biased region" description="Low complexity" evidence="2">
    <location>
        <begin position="187"/>
        <end position="198"/>
    </location>
</feature>
<dbReference type="PANTHER" id="PTHR12832:SF11">
    <property type="entry name" value="LD23868P"/>
    <property type="match status" value="1"/>
</dbReference>
<dbReference type="GO" id="GO:0031110">
    <property type="term" value="P:regulation of microtubule polymerization or depolymerization"/>
    <property type="evidence" value="ECO:0007669"/>
    <property type="project" value="InterPro"/>
</dbReference>